<dbReference type="Proteomes" id="UP000077202">
    <property type="component" value="Unassembled WGS sequence"/>
</dbReference>
<keyword evidence="2" id="KW-1185">Reference proteome</keyword>
<name>A0A176WF99_MARPO</name>
<reference evidence="1" key="1">
    <citation type="submission" date="2016-03" db="EMBL/GenBank/DDBJ databases">
        <title>Mechanisms controlling the formation of the plant cell surface in tip-growing cells are functionally conserved among land plants.</title>
        <authorList>
            <person name="Honkanen S."/>
            <person name="Jones V.A."/>
            <person name="Morieri G."/>
            <person name="Champion C."/>
            <person name="Hetherington A.J."/>
            <person name="Kelly S."/>
            <person name="Saint-Marcoux D."/>
            <person name="Proust H."/>
            <person name="Prescott H."/>
            <person name="Dolan L."/>
        </authorList>
    </citation>
    <scope>NUCLEOTIDE SEQUENCE [LARGE SCALE GENOMIC DNA]</scope>
    <source>
        <tissue evidence="1">Whole gametophyte</tissue>
    </source>
</reference>
<dbReference type="AlphaFoldDB" id="A0A176WF99"/>
<accession>A0A176WF99</accession>
<organism evidence="1 2">
    <name type="scientific">Marchantia polymorpha subsp. ruderalis</name>
    <dbReference type="NCBI Taxonomy" id="1480154"/>
    <lineage>
        <taxon>Eukaryota</taxon>
        <taxon>Viridiplantae</taxon>
        <taxon>Streptophyta</taxon>
        <taxon>Embryophyta</taxon>
        <taxon>Marchantiophyta</taxon>
        <taxon>Marchantiopsida</taxon>
        <taxon>Marchantiidae</taxon>
        <taxon>Marchantiales</taxon>
        <taxon>Marchantiaceae</taxon>
        <taxon>Marchantia</taxon>
    </lineage>
</organism>
<evidence type="ECO:0000313" key="1">
    <source>
        <dbReference type="EMBL" id="OAE31759.1"/>
    </source>
</evidence>
<dbReference type="EMBL" id="LVLJ01000985">
    <property type="protein sequence ID" value="OAE31759.1"/>
    <property type="molecule type" value="Genomic_DNA"/>
</dbReference>
<comment type="caution">
    <text evidence="1">The sequence shown here is derived from an EMBL/GenBank/DDBJ whole genome shotgun (WGS) entry which is preliminary data.</text>
</comment>
<sequence>MSPHSVPDGDAKANGVRRAVIDNGRCPVPPEMDFLGVQGHQLFIEVRDVGPLALYKVHKNISGLTRTTWAPKHEPTAVRSADSGLWTKFFSNSEIRSSSDAVRPTDCGVMPHPEPRSVPGPATRCIMIPLPLPAHFPRSGALRQVPRLIRLKLQAIGLLLDATRRCLKRRRCSHSGDLLLHNAEIVLEERVDILDNRCRDKRW</sequence>
<gene>
    <name evidence="1" type="ORF">AXG93_4874s1220</name>
</gene>
<protein>
    <submittedName>
        <fullName evidence="1">Uncharacterized protein</fullName>
    </submittedName>
</protein>
<evidence type="ECO:0000313" key="2">
    <source>
        <dbReference type="Proteomes" id="UP000077202"/>
    </source>
</evidence>
<proteinExistence type="predicted"/>